<feature type="compositionally biased region" description="Gly residues" evidence="1">
    <location>
        <begin position="403"/>
        <end position="433"/>
    </location>
</feature>
<dbReference type="SUPFAM" id="SSF49452">
    <property type="entry name" value="Starch-binding domain-like"/>
    <property type="match status" value="1"/>
</dbReference>
<dbReference type="Proteomes" id="UP000711047">
    <property type="component" value="Unassembled WGS sequence"/>
</dbReference>
<feature type="domain" description="SLH" evidence="2">
    <location>
        <begin position="55"/>
        <end position="118"/>
    </location>
</feature>
<feature type="domain" description="SLH" evidence="2">
    <location>
        <begin position="1"/>
        <end position="54"/>
    </location>
</feature>
<organism evidence="3 4">
    <name type="scientific">Paenibacillus tritici</name>
    <dbReference type="NCBI Taxonomy" id="1873425"/>
    <lineage>
        <taxon>Bacteria</taxon>
        <taxon>Bacillati</taxon>
        <taxon>Bacillota</taxon>
        <taxon>Bacilli</taxon>
        <taxon>Bacillales</taxon>
        <taxon>Paenibacillaceae</taxon>
        <taxon>Paenibacillus</taxon>
    </lineage>
</organism>
<proteinExistence type="predicted"/>
<dbReference type="Pfam" id="PF00395">
    <property type="entry name" value="SLH"/>
    <property type="match status" value="3"/>
</dbReference>
<feature type="domain" description="SLH" evidence="2">
    <location>
        <begin position="119"/>
        <end position="181"/>
    </location>
</feature>
<reference evidence="3 4" key="1">
    <citation type="submission" date="2020-05" db="EMBL/GenBank/DDBJ databases">
        <title>Paenibacillus glebae, sp. nov., Paenibacillus humi sp. nov., Paenibacillus pedi sp. nov., Paenibacillus terrestris sp. nov. and Paenibacillus terricola sp. nov., isolated from a forest top soil sample.</title>
        <authorList>
            <person name="Qi S."/>
            <person name="Carlier A."/>
            <person name="Cnockaert M."/>
            <person name="Vandamme P."/>
        </authorList>
    </citation>
    <scope>NUCLEOTIDE SEQUENCE [LARGE SCALE GENOMIC DNA]</scope>
    <source>
        <strain evidence="3 4">LMG 29502</strain>
    </source>
</reference>
<feature type="region of interest" description="Disordered" evidence="1">
    <location>
        <begin position="385"/>
        <end position="440"/>
    </location>
</feature>
<evidence type="ECO:0000313" key="4">
    <source>
        <dbReference type="Proteomes" id="UP000711047"/>
    </source>
</evidence>
<dbReference type="InterPro" id="IPR051465">
    <property type="entry name" value="Cell_Envelope_Struct_Comp"/>
</dbReference>
<dbReference type="Pfam" id="PF17936">
    <property type="entry name" value="Big_6"/>
    <property type="match status" value="1"/>
</dbReference>
<dbReference type="EMBL" id="JABMKX010000008">
    <property type="protein sequence ID" value="NQX46897.1"/>
    <property type="molecule type" value="Genomic_DNA"/>
</dbReference>
<gene>
    <name evidence="3" type="ORF">HQN87_16280</name>
</gene>
<keyword evidence="4" id="KW-1185">Reference proteome</keyword>
<name>A0ABX2DQK5_9BACL</name>
<evidence type="ECO:0000313" key="3">
    <source>
        <dbReference type="EMBL" id="NQX46897.1"/>
    </source>
</evidence>
<protein>
    <submittedName>
        <fullName evidence="3">S-layer homology domain-containing protein</fullName>
    </submittedName>
</protein>
<evidence type="ECO:0000259" key="2">
    <source>
        <dbReference type="PROSITE" id="PS51272"/>
    </source>
</evidence>
<evidence type="ECO:0000256" key="1">
    <source>
        <dbReference type="SAM" id="MobiDB-lite"/>
    </source>
</evidence>
<dbReference type="PANTHER" id="PTHR43308:SF5">
    <property type="entry name" value="S-LAYER PROTEIN _ PEPTIDOGLYCAN ENDO-BETA-N-ACETYLGLUCOSAMINIDASE"/>
    <property type="match status" value="1"/>
</dbReference>
<comment type="caution">
    <text evidence="3">The sequence shown here is derived from an EMBL/GenBank/DDBJ whole genome shotgun (WGS) entry which is preliminary data.</text>
</comment>
<dbReference type="InterPro" id="IPR041498">
    <property type="entry name" value="Big_6"/>
</dbReference>
<dbReference type="InterPro" id="IPR001119">
    <property type="entry name" value="SLH_dom"/>
</dbReference>
<accession>A0ABX2DQK5</accession>
<dbReference type="PANTHER" id="PTHR43308">
    <property type="entry name" value="OUTER MEMBRANE PROTEIN ALPHA-RELATED"/>
    <property type="match status" value="1"/>
</dbReference>
<dbReference type="InterPro" id="IPR013784">
    <property type="entry name" value="Carb-bd-like_fold"/>
</dbReference>
<dbReference type="PROSITE" id="PS51272">
    <property type="entry name" value="SLH"/>
    <property type="match status" value="3"/>
</dbReference>
<sequence length="1258" mass="136377">MADIKGHWAESDIQQWLDQGLITGYPDHTFRPGAEVSRGEFVALVNRAFKYSDTKAISFKDLKPANFAYIEVQKAIAQGYISGFSDNTFRPDKPITRQETAVILSRILGFDSKGATVSVSAQDANLIPAWSRPAAQYLLDQGIMSKNSDGNFQPQRNMTRAETVVVIKKALSLSTVVYDQAGAFGDSAVSTVQHNVRITASNVTLRNMHIRGDLVIAKEVAEGDAFLEQVQVDGVTRIEGGGSNSIHIRNSKLNTVSVNRLNNAVRVVAEGTSAVQDVQILSSAVIEEKDLSGDGFVNVTVLPNAQTSSSERTVVLAGDFKKVSVGGSLKEFNVRSGSVANLLIQENLVIPTLNFSKNVVIDQLEMKSKLKISGEGQVKGIVLSEGIPDPKLPKEQQPVAPVTGGGGGGSSNPGPGGGSGGGSPDPGTDGGNGSTPVPALSVTGITAANGMVEVQFNRNLDSLPDAADFAILEQVNRGEFHKVEVTLVTLLDNKATVQLTIPSIANSEAEQLAVYSLSYKSGSPVLSEAITVPKANVSVTGRLFVQPYTENKPLPAYNLHIYLRGARDTQGSFMAIVAKGGEFAFDNVVPGTYVVLIPISPYTYYTDEFTVKAGENLVLPDLTVIQKLPEAEVDPITYTDMAYIRGSVKSLGVPFNVKIELQNGKQLNTLSGKYDTFFGIDLYYYNPDLQLKENDKLFVTLYTDRGWTSQRFEVKVVERPQTKAPVVTSVVYEDTRRIKGTIEDSSAEITITREDGTIVGKSSSYGNMFDLFLWNTAPLPAGEKLKVYAQAQGKRKSQPSSVTVIVPTAVTATPVVTETVYENDWAIYGTAEGESTIVVKRADGAILGEEKISYQGHDLKYSVPLNPRPVVGETLYITAKGYEKLISKPVPVVVVSRPVTPTPTVVGVVYSDDTEFRAFVQYKYDINITLKDMNGEVIDSVPTFNGTALFWNVKLTGDTQYQITAEAPLLKESKPSIFTVIAPTVATSVPRVTSSVYAYNETTFNGIAEPFAKVYLYFDDGTLLHESQANSQGEFYMYMPSFPNRLVLPGDKLIIRADARGKLISDAVEVTAVELTDKSSQPILNNNIVYGYTTQLNGSAAKSTVIEVFYENGRPVYVGSYSDKNTGYWQSGIWSTYLHGGDRIYVIATEEGKLPSDPLYITIEPSTKADTPGVAGIVNAGDATIQGTYSGAVKSNGVYTTIFLMNENNEVYDSESVQSDGSFSFKTYFHPLVSGQIIRMFAKEGYKEASELLTFTVN</sequence>